<dbReference type="PANTHER" id="PTHR34482">
    <property type="entry name" value="DNA DAMAGE-INDUCIBLE PROTEIN 1-LIKE"/>
    <property type="match status" value="1"/>
</dbReference>
<evidence type="ECO:0000313" key="4">
    <source>
        <dbReference type="Proteomes" id="UP000325315"/>
    </source>
</evidence>
<dbReference type="Pfam" id="PF03732">
    <property type="entry name" value="Retrotrans_gag"/>
    <property type="match status" value="1"/>
</dbReference>
<dbReference type="InterPro" id="IPR005162">
    <property type="entry name" value="Retrotrans_gag_dom"/>
</dbReference>
<feature type="region of interest" description="Disordered" evidence="1">
    <location>
        <begin position="29"/>
        <end position="50"/>
    </location>
</feature>
<sequence>MSGNASYPILALNTVMDPDRAVADDIESNASAPAQGAAPSDSRPTTVGQREEAREAFLHMINEWYAEFVRTNSNAQPPSPPPIPRLVPVAPQGIEFVRINKHPVDKIRKHGAEDFRANVDDDPERVEFWLENSVRVFDELSYTSDECLKCAISLLRYSAYHWWNTLVSVVPRVRVTWEFFQEEFRKKYLSQQFIDQKHKEFLKLKQGRVLVFEYEQEFVRLKKYARECVSTEAIMCKRFEDGLNEDIRAERIYCVG</sequence>
<evidence type="ECO:0000256" key="1">
    <source>
        <dbReference type="SAM" id="MobiDB-lite"/>
    </source>
</evidence>
<accession>A0A5B6WI65</accession>
<feature type="domain" description="Retrotransposon gag" evidence="2">
    <location>
        <begin position="151"/>
        <end position="245"/>
    </location>
</feature>
<keyword evidence="4" id="KW-1185">Reference proteome</keyword>
<reference evidence="4" key="1">
    <citation type="journal article" date="2019" name="Plant Biotechnol. J.">
        <title>Genome sequencing of the Australian wild diploid species Gossypium australe highlights disease resistance and delayed gland morphogenesis.</title>
        <authorList>
            <person name="Cai Y."/>
            <person name="Cai X."/>
            <person name="Wang Q."/>
            <person name="Wang P."/>
            <person name="Zhang Y."/>
            <person name="Cai C."/>
            <person name="Xu Y."/>
            <person name="Wang K."/>
            <person name="Zhou Z."/>
            <person name="Wang C."/>
            <person name="Geng S."/>
            <person name="Li B."/>
            <person name="Dong Q."/>
            <person name="Hou Y."/>
            <person name="Wang H."/>
            <person name="Ai P."/>
            <person name="Liu Z."/>
            <person name="Yi F."/>
            <person name="Sun M."/>
            <person name="An G."/>
            <person name="Cheng J."/>
            <person name="Zhang Y."/>
            <person name="Shi Q."/>
            <person name="Xie Y."/>
            <person name="Shi X."/>
            <person name="Chang Y."/>
            <person name="Huang F."/>
            <person name="Chen Y."/>
            <person name="Hong S."/>
            <person name="Mi L."/>
            <person name="Sun Q."/>
            <person name="Zhang L."/>
            <person name="Zhou B."/>
            <person name="Peng R."/>
            <person name="Zhang X."/>
            <person name="Liu F."/>
        </authorList>
    </citation>
    <scope>NUCLEOTIDE SEQUENCE [LARGE SCALE GENOMIC DNA]</scope>
    <source>
        <strain evidence="4">cv. PA1801</strain>
    </source>
</reference>
<protein>
    <submittedName>
        <fullName evidence="3">Protein MCM10</fullName>
    </submittedName>
</protein>
<dbReference type="PANTHER" id="PTHR34482:SF36">
    <property type="entry name" value="RETROTRANSPOSON GAG DOMAIN-CONTAINING PROTEIN"/>
    <property type="match status" value="1"/>
</dbReference>
<evidence type="ECO:0000313" key="3">
    <source>
        <dbReference type="EMBL" id="KAA3480767.1"/>
    </source>
</evidence>
<comment type="caution">
    <text evidence="3">The sequence shown here is derived from an EMBL/GenBank/DDBJ whole genome shotgun (WGS) entry which is preliminary data.</text>
</comment>
<organism evidence="3 4">
    <name type="scientific">Gossypium australe</name>
    <dbReference type="NCBI Taxonomy" id="47621"/>
    <lineage>
        <taxon>Eukaryota</taxon>
        <taxon>Viridiplantae</taxon>
        <taxon>Streptophyta</taxon>
        <taxon>Embryophyta</taxon>
        <taxon>Tracheophyta</taxon>
        <taxon>Spermatophyta</taxon>
        <taxon>Magnoliopsida</taxon>
        <taxon>eudicotyledons</taxon>
        <taxon>Gunneridae</taxon>
        <taxon>Pentapetalae</taxon>
        <taxon>rosids</taxon>
        <taxon>malvids</taxon>
        <taxon>Malvales</taxon>
        <taxon>Malvaceae</taxon>
        <taxon>Malvoideae</taxon>
        <taxon>Gossypium</taxon>
    </lineage>
</organism>
<dbReference type="AlphaFoldDB" id="A0A5B6WI65"/>
<evidence type="ECO:0000259" key="2">
    <source>
        <dbReference type="Pfam" id="PF03732"/>
    </source>
</evidence>
<name>A0A5B6WI65_9ROSI</name>
<dbReference type="EMBL" id="SMMG02000003">
    <property type="protein sequence ID" value="KAA3480767.1"/>
    <property type="molecule type" value="Genomic_DNA"/>
</dbReference>
<proteinExistence type="predicted"/>
<dbReference type="OrthoDB" id="2272416at2759"/>
<dbReference type="Proteomes" id="UP000325315">
    <property type="component" value="Unassembled WGS sequence"/>
</dbReference>
<gene>
    <name evidence="3" type="ORF">EPI10_021181</name>
</gene>